<accession>A0A7C8BMJ4</accession>
<dbReference type="AlphaFoldDB" id="A0A7C8BMJ4"/>
<protein>
    <submittedName>
        <fullName evidence="2">MazG family protein</fullName>
    </submittedName>
</protein>
<dbReference type="CDD" id="cd11528">
    <property type="entry name" value="NTP-PPase_MazG_Nterm"/>
    <property type="match status" value="1"/>
</dbReference>
<dbReference type="Proteomes" id="UP000481339">
    <property type="component" value="Unassembled WGS sequence"/>
</dbReference>
<dbReference type="NCBIfam" id="TIGR00444">
    <property type="entry name" value="mazG"/>
    <property type="match status" value="1"/>
</dbReference>
<proteinExistence type="predicted"/>
<dbReference type="InterPro" id="IPR004518">
    <property type="entry name" value="MazG-like_dom"/>
</dbReference>
<evidence type="ECO:0000313" key="2">
    <source>
        <dbReference type="EMBL" id="KAB1631374.1"/>
    </source>
</evidence>
<dbReference type="GO" id="GO:0046047">
    <property type="term" value="P:TTP catabolic process"/>
    <property type="evidence" value="ECO:0007669"/>
    <property type="project" value="TreeGrafter"/>
</dbReference>
<dbReference type="SUPFAM" id="SSF101386">
    <property type="entry name" value="all-alpha NTP pyrophosphatases"/>
    <property type="match status" value="1"/>
</dbReference>
<dbReference type="PANTHER" id="PTHR30522:SF0">
    <property type="entry name" value="NUCLEOSIDE TRIPHOSPHATE PYROPHOSPHOHYDROLASE"/>
    <property type="match status" value="1"/>
</dbReference>
<name>A0A7C8BMJ4_9MICO</name>
<dbReference type="EMBL" id="WBKA01000007">
    <property type="protein sequence ID" value="KAB1631374.1"/>
    <property type="molecule type" value="Genomic_DNA"/>
</dbReference>
<comment type="caution">
    <text evidence="2">The sequence shown here is derived from an EMBL/GenBank/DDBJ whole genome shotgun (WGS) entry which is preliminary data.</text>
</comment>
<dbReference type="GO" id="GO:0006203">
    <property type="term" value="P:dGTP catabolic process"/>
    <property type="evidence" value="ECO:0007669"/>
    <property type="project" value="TreeGrafter"/>
</dbReference>
<dbReference type="GO" id="GO:0046081">
    <property type="term" value="P:dUTP catabolic process"/>
    <property type="evidence" value="ECO:0007669"/>
    <property type="project" value="TreeGrafter"/>
</dbReference>
<dbReference type="GO" id="GO:0046076">
    <property type="term" value="P:dTTP catabolic process"/>
    <property type="evidence" value="ECO:0007669"/>
    <property type="project" value="TreeGrafter"/>
</dbReference>
<organism evidence="2 3">
    <name type="scientific">Pseudoclavibacter caeni</name>
    <dbReference type="NCBI Taxonomy" id="908846"/>
    <lineage>
        <taxon>Bacteria</taxon>
        <taxon>Bacillati</taxon>
        <taxon>Actinomycetota</taxon>
        <taxon>Actinomycetes</taxon>
        <taxon>Micrococcales</taxon>
        <taxon>Microbacteriaceae</taxon>
        <taxon>Pseudoclavibacter</taxon>
    </lineage>
</organism>
<evidence type="ECO:0000313" key="3">
    <source>
        <dbReference type="Proteomes" id="UP000481339"/>
    </source>
</evidence>
<dbReference type="GO" id="GO:0006950">
    <property type="term" value="P:response to stress"/>
    <property type="evidence" value="ECO:0007669"/>
    <property type="project" value="UniProtKB-ARBA"/>
</dbReference>
<evidence type="ECO:0000259" key="1">
    <source>
        <dbReference type="Pfam" id="PF03819"/>
    </source>
</evidence>
<dbReference type="GO" id="GO:0047429">
    <property type="term" value="F:nucleoside triphosphate diphosphatase activity"/>
    <property type="evidence" value="ECO:0007669"/>
    <property type="project" value="TreeGrafter"/>
</dbReference>
<sequence>MPTPFGAARPGPAAHPALDALVGTVDRLLSEGGCPWDREQTHRSLARYLLEETYETLDAIETDDGSPAATEALREELGDVLYQVLFHARLAQTEGRFDIDDLAKAVDRKMRDRHPHVFGDAHADTPEEVVAVWDAAKAREKSDRTSVLDGIPQAMPALALADKVIGRAHRLGLLDATRPGAFAVDTEEELGRLLLAVVASAKASGMDAERALRSTLRDFQAEIHTAERAAGDAGVIGVAEPSED</sequence>
<reference evidence="2 3" key="1">
    <citation type="submission" date="2019-09" db="EMBL/GenBank/DDBJ databases">
        <title>Phylogeny of genus Pseudoclavibacter and closely related genus.</title>
        <authorList>
            <person name="Li Y."/>
        </authorList>
    </citation>
    <scope>NUCLEOTIDE SEQUENCE [LARGE SCALE GENOMIC DNA]</scope>
    <source>
        <strain evidence="2 3">JCM 16921</strain>
    </source>
</reference>
<dbReference type="Gene3D" id="1.10.287.1080">
    <property type="entry name" value="MazG-like"/>
    <property type="match status" value="2"/>
</dbReference>
<feature type="domain" description="NTP pyrophosphohydrolase MazG-like" evidence="1">
    <location>
        <begin position="40"/>
        <end position="118"/>
    </location>
</feature>
<dbReference type="Pfam" id="PF03819">
    <property type="entry name" value="MazG"/>
    <property type="match status" value="1"/>
</dbReference>
<gene>
    <name evidence="2" type="ORF">F8O02_08065</name>
</gene>
<dbReference type="OrthoDB" id="9808939at2"/>
<dbReference type="GO" id="GO:0046061">
    <property type="term" value="P:dATP catabolic process"/>
    <property type="evidence" value="ECO:0007669"/>
    <property type="project" value="TreeGrafter"/>
</dbReference>
<dbReference type="FunFam" id="1.10.287.1080:FF:000001">
    <property type="entry name" value="Nucleoside triphosphate pyrophosphohydrolase"/>
    <property type="match status" value="1"/>
</dbReference>
<dbReference type="InterPro" id="IPR011551">
    <property type="entry name" value="NTP_PyrPHydrolase_MazG"/>
</dbReference>
<dbReference type="PANTHER" id="PTHR30522">
    <property type="entry name" value="NUCLEOSIDE TRIPHOSPHATE PYROPHOSPHOHYDROLASE"/>
    <property type="match status" value="1"/>
</dbReference>
<keyword evidence="3" id="KW-1185">Reference proteome</keyword>
<dbReference type="GO" id="GO:0046052">
    <property type="term" value="P:UTP catabolic process"/>
    <property type="evidence" value="ECO:0007669"/>
    <property type="project" value="TreeGrafter"/>
</dbReference>
<dbReference type="InterPro" id="IPR048015">
    <property type="entry name" value="NTP-PPase_MazG-like_N"/>
</dbReference>